<feature type="transmembrane region" description="Helical" evidence="2">
    <location>
        <begin position="128"/>
        <end position="153"/>
    </location>
</feature>
<evidence type="ECO:0000256" key="3">
    <source>
        <dbReference type="SAM" id="SignalP"/>
    </source>
</evidence>
<name>A0A2G8KSL4_STIJA</name>
<dbReference type="OrthoDB" id="10072108at2759"/>
<feature type="chain" id="PRO_5013593895" evidence="3">
    <location>
        <begin position="21"/>
        <end position="204"/>
    </location>
</feature>
<evidence type="ECO:0000256" key="2">
    <source>
        <dbReference type="SAM" id="Phobius"/>
    </source>
</evidence>
<reference evidence="4 5" key="1">
    <citation type="journal article" date="2017" name="PLoS Biol.">
        <title>The sea cucumber genome provides insights into morphological evolution and visceral regeneration.</title>
        <authorList>
            <person name="Zhang X."/>
            <person name="Sun L."/>
            <person name="Yuan J."/>
            <person name="Sun Y."/>
            <person name="Gao Y."/>
            <person name="Zhang L."/>
            <person name="Li S."/>
            <person name="Dai H."/>
            <person name="Hamel J.F."/>
            <person name="Liu C."/>
            <person name="Yu Y."/>
            <person name="Liu S."/>
            <person name="Lin W."/>
            <person name="Guo K."/>
            <person name="Jin S."/>
            <person name="Xu P."/>
            <person name="Storey K.B."/>
            <person name="Huan P."/>
            <person name="Zhang T."/>
            <person name="Zhou Y."/>
            <person name="Zhang J."/>
            <person name="Lin C."/>
            <person name="Li X."/>
            <person name="Xing L."/>
            <person name="Huo D."/>
            <person name="Sun M."/>
            <person name="Wang L."/>
            <person name="Mercier A."/>
            <person name="Li F."/>
            <person name="Yang H."/>
            <person name="Xiang J."/>
        </authorList>
    </citation>
    <scope>NUCLEOTIDE SEQUENCE [LARGE SCALE GENOMIC DNA]</scope>
    <source>
        <strain evidence="4">Shaxun</strain>
        <tissue evidence="4">Muscle</tissue>
    </source>
</reference>
<feature type="compositionally biased region" description="Polar residues" evidence="1">
    <location>
        <begin position="93"/>
        <end position="103"/>
    </location>
</feature>
<dbReference type="Proteomes" id="UP000230750">
    <property type="component" value="Unassembled WGS sequence"/>
</dbReference>
<comment type="caution">
    <text evidence="4">The sequence shown here is derived from an EMBL/GenBank/DDBJ whole genome shotgun (WGS) entry which is preliminary data.</text>
</comment>
<keyword evidence="2" id="KW-0472">Membrane</keyword>
<evidence type="ECO:0000256" key="1">
    <source>
        <dbReference type="SAM" id="MobiDB-lite"/>
    </source>
</evidence>
<gene>
    <name evidence="4" type="ORF">BSL78_12083</name>
</gene>
<keyword evidence="2" id="KW-0812">Transmembrane</keyword>
<keyword evidence="2" id="KW-1133">Transmembrane helix</keyword>
<organism evidence="4 5">
    <name type="scientific">Stichopus japonicus</name>
    <name type="common">Sea cucumber</name>
    <dbReference type="NCBI Taxonomy" id="307972"/>
    <lineage>
        <taxon>Eukaryota</taxon>
        <taxon>Metazoa</taxon>
        <taxon>Echinodermata</taxon>
        <taxon>Eleutherozoa</taxon>
        <taxon>Echinozoa</taxon>
        <taxon>Holothuroidea</taxon>
        <taxon>Aspidochirotacea</taxon>
        <taxon>Aspidochirotida</taxon>
        <taxon>Stichopodidae</taxon>
        <taxon>Apostichopus</taxon>
    </lineage>
</organism>
<evidence type="ECO:0000313" key="5">
    <source>
        <dbReference type="Proteomes" id="UP000230750"/>
    </source>
</evidence>
<sequence>MASNMLVFSFLTLIARTCNNSCTATNQICSDEGGYNCTCQDGYTKISDDMPCQEIILPTTATTEVTPSLGDGSTKGPEAPVITAAPPTPGPGSTQKQPPQSTKAPPPGPGSTQDLTPKKPPTTPAPKAYTGAIVGLFIFLVATCLVFVAIYLVRRRKLRNNYGRLDEDSEGDGGWSAFSKNPIYRGDKWVCVCWMDKTEVEFVN</sequence>
<dbReference type="AlphaFoldDB" id="A0A2G8KSL4"/>
<proteinExistence type="predicted"/>
<keyword evidence="5" id="KW-1185">Reference proteome</keyword>
<protein>
    <submittedName>
        <fullName evidence="4">Putative salivary glue protein Sgs-3</fullName>
    </submittedName>
</protein>
<keyword evidence="3" id="KW-0732">Signal</keyword>
<accession>A0A2G8KSL4</accession>
<feature type="signal peptide" evidence="3">
    <location>
        <begin position="1"/>
        <end position="20"/>
    </location>
</feature>
<evidence type="ECO:0000313" key="4">
    <source>
        <dbReference type="EMBL" id="PIK51003.1"/>
    </source>
</evidence>
<dbReference type="EMBL" id="MRZV01000394">
    <property type="protein sequence ID" value="PIK51003.1"/>
    <property type="molecule type" value="Genomic_DNA"/>
</dbReference>
<feature type="region of interest" description="Disordered" evidence="1">
    <location>
        <begin position="63"/>
        <end position="123"/>
    </location>
</feature>